<evidence type="ECO:0000256" key="7">
    <source>
        <dbReference type="RuleBase" id="RU910713"/>
    </source>
</evidence>
<evidence type="ECO:0000313" key="9">
    <source>
        <dbReference type="EMBL" id="WBW72921.1"/>
    </source>
</evidence>
<gene>
    <name evidence="9" type="ORF">SOMG_00228</name>
</gene>
<keyword evidence="7" id="KW-0350">Heme biosynthesis</keyword>
<comment type="catalytic activity">
    <reaction evidence="7">
        <text>succinyl-CoA + glycine + H(+) = 5-aminolevulinate + CO2 + CoA</text>
        <dbReference type="Rhea" id="RHEA:12921"/>
        <dbReference type="ChEBI" id="CHEBI:15378"/>
        <dbReference type="ChEBI" id="CHEBI:16526"/>
        <dbReference type="ChEBI" id="CHEBI:57287"/>
        <dbReference type="ChEBI" id="CHEBI:57292"/>
        <dbReference type="ChEBI" id="CHEBI:57305"/>
        <dbReference type="ChEBI" id="CHEBI:356416"/>
        <dbReference type="EC" id="2.3.1.37"/>
    </reaction>
</comment>
<comment type="function">
    <text evidence="2">Catalyzes the synthesis of 5-aminolevulinate (ALA) from succinyl-CoA and glycine, the first and rate-limiting step in heme biosynthesis.</text>
</comment>
<organism evidence="9 10">
    <name type="scientific">Schizosaccharomyces osmophilus</name>
    <dbReference type="NCBI Taxonomy" id="2545709"/>
    <lineage>
        <taxon>Eukaryota</taxon>
        <taxon>Fungi</taxon>
        <taxon>Dikarya</taxon>
        <taxon>Ascomycota</taxon>
        <taxon>Taphrinomycotina</taxon>
        <taxon>Schizosaccharomycetes</taxon>
        <taxon>Schizosaccharomycetales</taxon>
        <taxon>Schizosaccharomycetaceae</taxon>
        <taxon>Schizosaccharomyces</taxon>
    </lineage>
</organism>
<evidence type="ECO:0000313" key="10">
    <source>
        <dbReference type="Proteomes" id="UP001212411"/>
    </source>
</evidence>
<dbReference type="PANTHER" id="PTHR13693">
    <property type="entry name" value="CLASS II AMINOTRANSFERASE/8-AMINO-7-OXONONANOATE SYNTHASE"/>
    <property type="match status" value="1"/>
</dbReference>
<evidence type="ECO:0000256" key="3">
    <source>
        <dbReference type="ARBA" id="ARBA00008392"/>
    </source>
</evidence>
<sequence length="456" mass="50724">MILWANSIKAQRSRIGTLPFQQFLKSFASDSRLGFNYDAAFQGEIQKRKDTSTYRVLSNINHVINHQGPKAYTNDHRKVIDVWCSNDYLGMRMNNEISSAIHSFVDRYGVSSTGSRNIAGHNQVFVDLENSLANLHRKEACLVFNSGYVANDTTLATLAQKLPGCVFFSDELNHASMIQGIRNGKAAKVIFKHNDIQDLEEKLSRYPQKTPKVIAFESIYSMNGDIAPIESICRLAKQYGALTYLDEVHAVGMYGERGAGVTAALNISDQVDVITGSLAKSYSATGGYAAGSSAFVDFIRSFCPGFIYTSSLPPHDIAAALTSVEYLKSSDKERALQKSAVRKLKDALSDSGIPFLSNQSHIVPIMVGHPEYGRLISRDLIKDYNIYLHHINYPTVAKGTERLRVTPTPLHNDEAILKHFISALKELWKKYDLHGIDHWKANGFSVNDPCHFPLVA</sequence>
<dbReference type="Pfam" id="PF00155">
    <property type="entry name" value="Aminotran_1_2"/>
    <property type="match status" value="1"/>
</dbReference>
<evidence type="ECO:0000256" key="4">
    <source>
        <dbReference type="ARBA" id="ARBA00022679"/>
    </source>
</evidence>
<dbReference type="Proteomes" id="UP001212411">
    <property type="component" value="Chromosome 1"/>
</dbReference>
<comment type="subcellular location">
    <subcellularLocation>
        <location evidence="7">Mitochondrion matrix</location>
    </subcellularLocation>
</comment>
<name>A0AAE9WCH0_9SCHI</name>
<comment type="pathway">
    <text evidence="7">Porphyrin-containing compound metabolism; protoporphyrin-IX biosynthesis; 5-aminolevulinate from glycine: step 1/1.</text>
</comment>
<dbReference type="RefSeq" id="XP_056037164.1">
    <property type="nucleotide sequence ID" value="XM_056179024.1"/>
</dbReference>
<keyword evidence="9" id="KW-0032">Aminotransferase</keyword>
<dbReference type="GO" id="GO:0008483">
    <property type="term" value="F:transaminase activity"/>
    <property type="evidence" value="ECO:0007669"/>
    <property type="project" value="UniProtKB-KW"/>
</dbReference>
<dbReference type="GO" id="GO:0006782">
    <property type="term" value="P:protoporphyrinogen IX biosynthetic process"/>
    <property type="evidence" value="ECO:0007669"/>
    <property type="project" value="UniProtKB-UniRule"/>
</dbReference>
<dbReference type="GO" id="GO:0005759">
    <property type="term" value="C:mitochondrial matrix"/>
    <property type="evidence" value="ECO:0007669"/>
    <property type="project" value="UniProtKB-SubCell"/>
</dbReference>
<evidence type="ECO:0000256" key="2">
    <source>
        <dbReference type="ARBA" id="ARBA00003076"/>
    </source>
</evidence>
<dbReference type="SUPFAM" id="SSF53383">
    <property type="entry name" value="PLP-dependent transferases"/>
    <property type="match status" value="1"/>
</dbReference>
<dbReference type="Gene3D" id="3.40.640.10">
    <property type="entry name" value="Type I PLP-dependent aspartate aminotransferase-like (Major domain)"/>
    <property type="match status" value="1"/>
</dbReference>
<keyword evidence="6 7" id="KW-0012">Acyltransferase</keyword>
<dbReference type="InterPro" id="IPR050087">
    <property type="entry name" value="AON_synthase_class-II"/>
</dbReference>
<reference evidence="9 10" key="1">
    <citation type="journal article" date="2023" name="G3 (Bethesda)">
        <title>A high-quality reference genome for the fission yeast Schizosaccharomyces osmophilus.</title>
        <authorList>
            <person name="Jia G.S."/>
            <person name="Zhang W.C."/>
            <person name="Liang Y."/>
            <person name="Liu X.H."/>
            <person name="Rhind N."/>
            <person name="Pidoux A."/>
            <person name="Brysch-Herzberg M."/>
            <person name="Du L.L."/>
        </authorList>
    </citation>
    <scope>NUCLEOTIDE SEQUENCE [LARGE SCALE GENOMIC DNA]</scope>
    <source>
        <strain evidence="9 10">CBS 15793</strain>
    </source>
</reference>
<evidence type="ECO:0000259" key="8">
    <source>
        <dbReference type="Pfam" id="PF00155"/>
    </source>
</evidence>
<dbReference type="PANTHER" id="PTHR13693:SF102">
    <property type="entry name" value="2-AMINO-3-KETOBUTYRATE COENZYME A LIGASE, MITOCHONDRIAL"/>
    <property type="match status" value="1"/>
</dbReference>
<accession>A0AAE9WCH0</accession>
<dbReference type="InterPro" id="IPR004839">
    <property type="entry name" value="Aminotransferase_I/II_large"/>
</dbReference>
<dbReference type="Gene3D" id="3.90.1150.10">
    <property type="entry name" value="Aspartate Aminotransferase, domain 1"/>
    <property type="match status" value="1"/>
</dbReference>
<evidence type="ECO:0000256" key="6">
    <source>
        <dbReference type="ARBA" id="ARBA00023315"/>
    </source>
</evidence>
<dbReference type="InterPro" id="IPR015424">
    <property type="entry name" value="PyrdxlP-dep_Trfase"/>
</dbReference>
<dbReference type="EC" id="2.3.1.37" evidence="7"/>
<keyword evidence="7" id="KW-0496">Mitochondrion</keyword>
<keyword evidence="5 7" id="KW-0663">Pyridoxal phosphate</keyword>
<evidence type="ECO:0000256" key="1">
    <source>
        <dbReference type="ARBA" id="ARBA00001933"/>
    </source>
</evidence>
<comment type="cofactor">
    <cofactor evidence="1 7">
        <name>pyridoxal 5'-phosphate</name>
        <dbReference type="ChEBI" id="CHEBI:597326"/>
    </cofactor>
</comment>
<feature type="domain" description="Aminotransferase class I/classII large" evidence="8">
    <location>
        <begin position="83"/>
        <end position="416"/>
    </location>
</feature>
<dbReference type="GeneID" id="80873713"/>
<dbReference type="AlphaFoldDB" id="A0AAE9WCH0"/>
<dbReference type="GO" id="GO:0030170">
    <property type="term" value="F:pyridoxal phosphate binding"/>
    <property type="evidence" value="ECO:0007669"/>
    <property type="project" value="UniProtKB-UniRule"/>
</dbReference>
<dbReference type="EMBL" id="CP115611">
    <property type="protein sequence ID" value="WBW72921.1"/>
    <property type="molecule type" value="Genomic_DNA"/>
</dbReference>
<dbReference type="InterPro" id="IPR010961">
    <property type="entry name" value="4pyrrol_synth_NH2levulA_synth"/>
</dbReference>
<dbReference type="GO" id="GO:0003870">
    <property type="term" value="F:5-aminolevulinate synthase activity"/>
    <property type="evidence" value="ECO:0007669"/>
    <property type="project" value="UniProtKB-EC"/>
</dbReference>
<proteinExistence type="inferred from homology"/>
<comment type="similarity">
    <text evidence="3 7">Belongs to the class-II pyridoxal-phosphate-dependent aminotransferase family.</text>
</comment>
<dbReference type="CDD" id="cd06454">
    <property type="entry name" value="KBL_like"/>
    <property type="match status" value="1"/>
</dbReference>
<evidence type="ECO:0000256" key="5">
    <source>
        <dbReference type="ARBA" id="ARBA00022898"/>
    </source>
</evidence>
<keyword evidence="4 7" id="KW-0808">Transferase</keyword>
<dbReference type="NCBIfam" id="TIGR01821">
    <property type="entry name" value="5aminolev_synth"/>
    <property type="match status" value="1"/>
</dbReference>
<dbReference type="InterPro" id="IPR015421">
    <property type="entry name" value="PyrdxlP-dep_Trfase_major"/>
</dbReference>
<protein>
    <recommendedName>
        <fullName evidence="7">5-aminolevulinate synthase</fullName>
        <ecNumber evidence="7">2.3.1.37</ecNumber>
    </recommendedName>
    <alternativeName>
        <fullName evidence="7">5-aminolevulinic acid synthase</fullName>
    </alternativeName>
    <alternativeName>
        <fullName evidence="7">Delta-ALA synthase</fullName>
    </alternativeName>
    <alternativeName>
        <fullName evidence="7">Delta-aminolevulinate synthase</fullName>
    </alternativeName>
</protein>
<dbReference type="InterPro" id="IPR015422">
    <property type="entry name" value="PyrdxlP-dep_Trfase_small"/>
</dbReference>
<dbReference type="KEGG" id="som:SOMG_00228"/>
<keyword evidence="10" id="KW-1185">Reference proteome</keyword>
<dbReference type="FunFam" id="3.40.640.10:FF:000006">
    <property type="entry name" value="5-aminolevulinate synthase, mitochondrial"/>
    <property type="match status" value="1"/>
</dbReference>